<name>A0A0F9IJW7_9ZZZZ</name>
<proteinExistence type="predicted"/>
<accession>A0A0F9IJW7</accession>
<protein>
    <recommendedName>
        <fullName evidence="2">Terminase small subunit</fullName>
    </recommendedName>
</protein>
<comment type="caution">
    <text evidence="1">The sequence shown here is derived from an EMBL/GenBank/DDBJ whole genome shotgun (WGS) entry which is preliminary data.</text>
</comment>
<sequence>MGARDARRGPRFNALPLLGAGVVVGQGWEDKGGIIKGMEAKKAPPRPGLRGTRTFREINFMRVKRQKDFWLEHYRATGGDMVKACEALKVVPATVKGWAIRDEKFKADVAEVEQDLDDIAHGRVKGMVPRALDAVEAILTDRSPAVAPTRYRAAARVLENEGVLREGVDVAVDARGMNVYVIDNETRDLMSRVKERTGKLVEP</sequence>
<evidence type="ECO:0000313" key="1">
    <source>
        <dbReference type="EMBL" id="KKM27906.1"/>
    </source>
</evidence>
<reference evidence="1" key="1">
    <citation type="journal article" date="2015" name="Nature">
        <title>Complex archaea that bridge the gap between prokaryotes and eukaryotes.</title>
        <authorList>
            <person name="Spang A."/>
            <person name="Saw J.H."/>
            <person name="Jorgensen S.L."/>
            <person name="Zaremba-Niedzwiedzka K."/>
            <person name="Martijn J."/>
            <person name="Lind A.E."/>
            <person name="van Eijk R."/>
            <person name="Schleper C."/>
            <person name="Guy L."/>
            <person name="Ettema T.J."/>
        </authorList>
    </citation>
    <scope>NUCLEOTIDE SEQUENCE</scope>
</reference>
<dbReference type="EMBL" id="LAZR01012234">
    <property type="protein sequence ID" value="KKM27906.1"/>
    <property type="molecule type" value="Genomic_DNA"/>
</dbReference>
<evidence type="ECO:0008006" key="2">
    <source>
        <dbReference type="Google" id="ProtNLM"/>
    </source>
</evidence>
<organism evidence="1">
    <name type="scientific">marine sediment metagenome</name>
    <dbReference type="NCBI Taxonomy" id="412755"/>
    <lineage>
        <taxon>unclassified sequences</taxon>
        <taxon>metagenomes</taxon>
        <taxon>ecological metagenomes</taxon>
    </lineage>
</organism>
<gene>
    <name evidence="1" type="ORF">LCGC14_1570000</name>
</gene>
<dbReference type="AlphaFoldDB" id="A0A0F9IJW7"/>